<feature type="non-terminal residue" evidence="2">
    <location>
        <position position="103"/>
    </location>
</feature>
<evidence type="ECO:0000313" key="2">
    <source>
        <dbReference type="EMBL" id="SVE43590.1"/>
    </source>
</evidence>
<dbReference type="EMBL" id="UINC01217131">
    <property type="protein sequence ID" value="SVE43590.1"/>
    <property type="molecule type" value="Genomic_DNA"/>
</dbReference>
<gene>
    <name evidence="2" type="ORF">METZ01_LOCUS496444</name>
</gene>
<sequence>MRIATISAVAVAFGISVIGDWLARQIPFVLGSPEYISGGIAALVMVAVIGLKWNSTSVPKNITMAVVGTFFHVPGALQGSGANWLSVAPSLITDTPTQELVFI</sequence>
<name>A0A383DGZ8_9ZZZZ</name>
<evidence type="ECO:0000256" key="1">
    <source>
        <dbReference type="SAM" id="Phobius"/>
    </source>
</evidence>
<proteinExistence type="predicted"/>
<keyword evidence="1" id="KW-0472">Membrane</keyword>
<dbReference type="AlphaFoldDB" id="A0A383DGZ8"/>
<feature type="transmembrane region" description="Helical" evidence="1">
    <location>
        <begin position="35"/>
        <end position="54"/>
    </location>
</feature>
<reference evidence="2" key="1">
    <citation type="submission" date="2018-05" db="EMBL/GenBank/DDBJ databases">
        <authorList>
            <person name="Lanie J.A."/>
            <person name="Ng W.-L."/>
            <person name="Kazmierczak K.M."/>
            <person name="Andrzejewski T.M."/>
            <person name="Davidsen T.M."/>
            <person name="Wayne K.J."/>
            <person name="Tettelin H."/>
            <person name="Glass J.I."/>
            <person name="Rusch D."/>
            <person name="Podicherti R."/>
            <person name="Tsui H.-C.T."/>
            <person name="Winkler M.E."/>
        </authorList>
    </citation>
    <scope>NUCLEOTIDE SEQUENCE</scope>
</reference>
<protein>
    <submittedName>
        <fullName evidence="2">Uncharacterized protein</fullName>
    </submittedName>
</protein>
<organism evidence="2">
    <name type="scientific">marine metagenome</name>
    <dbReference type="NCBI Taxonomy" id="408172"/>
    <lineage>
        <taxon>unclassified sequences</taxon>
        <taxon>metagenomes</taxon>
        <taxon>ecological metagenomes</taxon>
    </lineage>
</organism>
<keyword evidence="1" id="KW-0812">Transmembrane</keyword>
<accession>A0A383DGZ8</accession>
<keyword evidence="1" id="KW-1133">Transmembrane helix</keyword>